<sequence>MIVNGEVLSGFYALTNPSNDLITTSYFAKYSSIMKIVHIRESFTPDRVGKLDPNMADMNNGIRS</sequence>
<organism evidence="1 2">
    <name type="scientific">Daphnia magna</name>
    <dbReference type="NCBI Taxonomy" id="35525"/>
    <lineage>
        <taxon>Eukaryota</taxon>
        <taxon>Metazoa</taxon>
        <taxon>Ecdysozoa</taxon>
        <taxon>Arthropoda</taxon>
        <taxon>Crustacea</taxon>
        <taxon>Branchiopoda</taxon>
        <taxon>Diplostraca</taxon>
        <taxon>Cladocera</taxon>
        <taxon>Anomopoda</taxon>
        <taxon>Daphniidae</taxon>
        <taxon>Daphnia</taxon>
    </lineage>
</organism>
<comment type="caution">
    <text evidence="1">The sequence shown here is derived from an EMBL/GenBank/DDBJ whole genome shotgun (WGS) entry which is preliminary data.</text>
</comment>
<proteinExistence type="predicted"/>
<dbReference type="Proteomes" id="UP001234178">
    <property type="component" value="Unassembled WGS sequence"/>
</dbReference>
<name>A0ABR0A450_9CRUS</name>
<accession>A0ABR0A450</accession>
<evidence type="ECO:0000313" key="2">
    <source>
        <dbReference type="Proteomes" id="UP001234178"/>
    </source>
</evidence>
<reference evidence="1 2" key="1">
    <citation type="journal article" date="2023" name="Nucleic Acids Res.">
        <title>The hologenome of Daphnia magna reveals possible DNA methylation and microbiome-mediated evolution of the host genome.</title>
        <authorList>
            <person name="Chaturvedi A."/>
            <person name="Li X."/>
            <person name="Dhandapani V."/>
            <person name="Marshall H."/>
            <person name="Kissane S."/>
            <person name="Cuenca-Cambronero M."/>
            <person name="Asole G."/>
            <person name="Calvet F."/>
            <person name="Ruiz-Romero M."/>
            <person name="Marangio P."/>
            <person name="Guigo R."/>
            <person name="Rago D."/>
            <person name="Mirbahai L."/>
            <person name="Eastwood N."/>
            <person name="Colbourne J.K."/>
            <person name="Zhou J."/>
            <person name="Mallon E."/>
            <person name="Orsini L."/>
        </authorList>
    </citation>
    <scope>NUCLEOTIDE SEQUENCE [LARGE SCALE GENOMIC DNA]</scope>
    <source>
        <strain evidence="1">LRV0_1</strain>
    </source>
</reference>
<keyword evidence="2" id="KW-1185">Reference proteome</keyword>
<gene>
    <name evidence="1" type="ORF">OUZ56_001919</name>
</gene>
<dbReference type="EMBL" id="JAOYFB010000036">
    <property type="protein sequence ID" value="KAK4019918.1"/>
    <property type="molecule type" value="Genomic_DNA"/>
</dbReference>
<evidence type="ECO:0000313" key="1">
    <source>
        <dbReference type="EMBL" id="KAK4019918.1"/>
    </source>
</evidence>
<protein>
    <submittedName>
        <fullName evidence="1">Uncharacterized protein</fullName>
    </submittedName>
</protein>